<dbReference type="Gene3D" id="3.30.1540.10">
    <property type="entry name" value="formyl-coa transferase, domain 3"/>
    <property type="match status" value="1"/>
</dbReference>
<accession>A0ABQ0HWC6</accession>
<dbReference type="EMBL" id="BAHB01000077">
    <property type="protein sequence ID" value="GAB86576.1"/>
    <property type="molecule type" value="Genomic_DNA"/>
</dbReference>
<protein>
    <submittedName>
        <fullName evidence="1">CaiB/BaiF family protein</fullName>
    </submittedName>
</protein>
<dbReference type="PANTHER" id="PTHR48228">
    <property type="entry name" value="SUCCINYL-COA--D-CITRAMALATE COA-TRANSFERASE"/>
    <property type="match status" value="1"/>
</dbReference>
<proteinExistence type="predicted"/>
<name>A0ABQ0HWC6_GORRU</name>
<evidence type="ECO:0000313" key="1">
    <source>
        <dbReference type="EMBL" id="GAB86576.1"/>
    </source>
</evidence>
<dbReference type="SUPFAM" id="SSF89796">
    <property type="entry name" value="CoA-transferase family III (CaiB/BaiF)"/>
    <property type="match status" value="1"/>
</dbReference>
<reference evidence="1 2" key="1">
    <citation type="submission" date="2012-08" db="EMBL/GenBank/DDBJ databases">
        <title>Whole genome shotgun sequence of Gordonia rubripertincta NBRC 101908.</title>
        <authorList>
            <person name="Takarada H."/>
            <person name="Hosoyama A."/>
            <person name="Tsuchikane K."/>
            <person name="Katsumata H."/>
            <person name="Baba S."/>
            <person name="Ohji S."/>
            <person name="Yamazaki S."/>
            <person name="Fujita N."/>
        </authorList>
    </citation>
    <scope>NUCLEOTIDE SEQUENCE [LARGE SCALE GENOMIC DNA]</scope>
    <source>
        <strain evidence="1 2">NBRC 101908</strain>
    </source>
</reference>
<dbReference type="InterPro" id="IPR050509">
    <property type="entry name" value="CoA-transferase_III"/>
</dbReference>
<evidence type="ECO:0000313" key="2">
    <source>
        <dbReference type="Proteomes" id="UP000010744"/>
    </source>
</evidence>
<dbReference type="InterPro" id="IPR044855">
    <property type="entry name" value="CoA-Trfase_III_dom3_sf"/>
</dbReference>
<dbReference type="Pfam" id="PF02515">
    <property type="entry name" value="CoA_transf_3"/>
    <property type="match status" value="1"/>
</dbReference>
<dbReference type="PANTHER" id="PTHR48228:SF2">
    <property type="entry name" value="E-CINNAMOYL-COA:R-PHENYLLACTATE COA TRANSFERASE LARGE SUBUNIT"/>
    <property type="match status" value="1"/>
</dbReference>
<dbReference type="InterPro" id="IPR023606">
    <property type="entry name" value="CoA-Trfase_III_dom_1_sf"/>
</dbReference>
<keyword evidence="2" id="KW-1185">Reference proteome</keyword>
<organism evidence="1 2">
    <name type="scientific">Gordonia rubripertincta NBRC 101908</name>
    <dbReference type="NCBI Taxonomy" id="1077975"/>
    <lineage>
        <taxon>Bacteria</taxon>
        <taxon>Bacillati</taxon>
        <taxon>Actinomycetota</taxon>
        <taxon>Actinomycetes</taxon>
        <taxon>Mycobacteriales</taxon>
        <taxon>Gordoniaceae</taxon>
        <taxon>Gordonia</taxon>
    </lineage>
</organism>
<dbReference type="Proteomes" id="UP000010744">
    <property type="component" value="Unassembled WGS sequence"/>
</dbReference>
<dbReference type="InterPro" id="IPR003673">
    <property type="entry name" value="CoA-Trfase_fam_III"/>
</dbReference>
<dbReference type="Gene3D" id="3.40.50.10540">
    <property type="entry name" value="Crotonobetainyl-coa:carnitine coa-transferase, domain 1"/>
    <property type="match status" value="1"/>
</dbReference>
<sequence length="408" mass="44153">MVTGVMDGVKVVELAGWTFVPTAGAVLADWGADVIKVEDPVTGDPQRGLSVGAVGAKGANGVSFIIEQPNRGKRSLGLDVTTERGRELLLELVAKSDVFLTSMLAERLEKLRLTVEDLRAANPQIIIARGTGFGVKGAEANKPGFDGTAYLSRGGVAHMIKEPDAPWPPMQRPAFGDIMGGFMIASGIAGALFKRERTGETSIVDVSLLGAAAWHISPDLVATGLLGEENLPRFTTDDMPNPIVNYYKTSDGRFVQLMMLQADRFWPEVCELIERPELIADERFADAGARFQNRVECVNELRKAFEARPLAEWRERMDKLKGAWAVVQTPGEVLEDPQVIANGYIRPVTTADGSATYGLVANPVQYDETPPDLTRAPSAGEHTDAILQEELGLDWDAVIALKVDSIVT</sequence>
<comment type="caution">
    <text evidence="1">The sequence shown here is derived from an EMBL/GenBank/DDBJ whole genome shotgun (WGS) entry which is preliminary data.</text>
</comment>
<gene>
    <name evidence="1" type="ORF">GORBP_077_00020</name>
</gene>